<keyword evidence="4" id="KW-1185">Reference proteome</keyword>
<dbReference type="GO" id="GO:0016740">
    <property type="term" value="F:transferase activity"/>
    <property type="evidence" value="ECO:0007669"/>
    <property type="project" value="UniProtKB-KW"/>
</dbReference>
<evidence type="ECO:0000313" key="3">
    <source>
        <dbReference type="EMBL" id="PVZ10280.1"/>
    </source>
</evidence>
<dbReference type="SUPFAM" id="SSF55729">
    <property type="entry name" value="Acyl-CoA N-acyltransferases (Nat)"/>
    <property type="match status" value="1"/>
</dbReference>
<dbReference type="AlphaFoldDB" id="A0A2U1FE88"/>
<reference evidence="3 4" key="1">
    <citation type="submission" date="2018-04" db="EMBL/GenBank/DDBJ databases">
        <title>Genomic Encyclopedia of Type Strains, Phase IV (KMG-IV): sequencing the most valuable type-strain genomes for metagenomic binning, comparative biology and taxonomic classification.</title>
        <authorList>
            <person name="Goeker M."/>
        </authorList>
    </citation>
    <scope>NUCLEOTIDE SEQUENCE [LARGE SCALE GENOMIC DNA]</scope>
    <source>
        <strain evidence="3 4">DSM 45771</strain>
    </source>
</reference>
<feature type="compositionally biased region" description="Low complexity" evidence="1">
    <location>
        <begin position="38"/>
        <end position="48"/>
    </location>
</feature>
<dbReference type="InterPro" id="IPR038740">
    <property type="entry name" value="BioF2-like_GNAT_dom"/>
</dbReference>
<evidence type="ECO:0000259" key="2">
    <source>
        <dbReference type="Pfam" id="PF13480"/>
    </source>
</evidence>
<sequence length="448" mass="49437">MGEAAVIGRPIRSSAEPDSRTGSERRTGAFSPVRPRRGPGSPARRPSPITCRAVTIDEASRDRRFLERWKDLEQAAVEPNPFFAPQFVIPAARHLARGLTVQLLVAEQDERLVFLVPLARVRPLGRRSVSGRGAWVHPYCFLGVPLMRAGADLVRVWEEIMRGGRAWRTPWIELPRTGHDGPVASAARIAADRWSTSVVSASVGDRPYVFRRPEPSYMTEWVTSKNRANLARRRRLLSRGCAEPLLTVDRAGDDVGSAVEQFLDLESRGWKGRSGTDMLSRPDAAAFFREVVTAFADDDRLVFLSLEAGDQVFAQTVALSAGAGLFGFKKAYDEEHARCSPGALLDTDVVAWFHAAQDLQWLDTCSDPGAAAGGVFGDRSTVCTLVVPVGRVGRSAVPYLFPPLFALVERLRSSPLRDRLREWRRALPRWGDRKTVPHTVPEAVAEGS</sequence>
<dbReference type="Pfam" id="PF13480">
    <property type="entry name" value="Acetyltransf_6"/>
    <property type="match status" value="1"/>
</dbReference>
<keyword evidence="3" id="KW-0808">Transferase</keyword>
<feature type="compositionally biased region" description="Basic and acidic residues" evidence="1">
    <location>
        <begin position="15"/>
        <end position="27"/>
    </location>
</feature>
<protein>
    <submittedName>
        <fullName evidence="3">CelD/BcsL family acetyltransferase involved in cellulose biosynthesis</fullName>
    </submittedName>
</protein>
<feature type="domain" description="BioF2-like acetyltransferase" evidence="2">
    <location>
        <begin position="224"/>
        <end position="363"/>
    </location>
</feature>
<organism evidence="3 4">
    <name type="scientific">Actinomycetospora cinnamomea</name>
    <dbReference type="NCBI Taxonomy" id="663609"/>
    <lineage>
        <taxon>Bacteria</taxon>
        <taxon>Bacillati</taxon>
        <taxon>Actinomycetota</taxon>
        <taxon>Actinomycetes</taxon>
        <taxon>Pseudonocardiales</taxon>
        <taxon>Pseudonocardiaceae</taxon>
        <taxon>Actinomycetospora</taxon>
    </lineage>
</organism>
<comment type="caution">
    <text evidence="3">The sequence shown here is derived from an EMBL/GenBank/DDBJ whole genome shotgun (WGS) entry which is preliminary data.</text>
</comment>
<dbReference type="InterPro" id="IPR016181">
    <property type="entry name" value="Acyl_CoA_acyltransferase"/>
</dbReference>
<name>A0A2U1FE88_9PSEU</name>
<proteinExistence type="predicted"/>
<dbReference type="EMBL" id="QEKW01000005">
    <property type="protein sequence ID" value="PVZ10280.1"/>
    <property type="molecule type" value="Genomic_DNA"/>
</dbReference>
<evidence type="ECO:0000313" key="4">
    <source>
        <dbReference type="Proteomes" id="UP000245639"/>
    </source>
</evidence>
<gene>
    <name evidence="3" type="ORF">C8D89_105360</name>
</gene>
<evidence type="ECO:0000256" key="1">
    <source>
        <dbReference type="SAM" id="MobiDB-lite"/>
    </source>
</evidence>
<feature type="region of interest" description="Disordered" evidence="1">
    <location>
        <begin position="1"/>
        <end position="48"/>
    </location>
</feature>
<accession>A0A2U1FE88</accession>
<dbReference type="Proteomes" id="UP000245639">
    <property type="component" value="Unassembled WGS sequence"/>
</dbReference>